<accession>A0A922I0S3</accession>
<dbReference type="Gene3D" id="3.30.70.1220">
    <property type="entry name" value="TFB5-like"/>
    <property type="match status" value="1"/>
</dbReference>
<name>A0A922I0S3_DERFA</name>
<evidence type="ECO:0000256" key="9">
    <source>
        <dbReference type="ARBA" id="ARBA00023204"/>
    </source>
</evidence>
<feature type="domain" description="HIT-type" evidence="12">
    <location>
        <begin position="209"/>
        <end position="241"/>
    </location>
</feature>
<dbReference type="AlphaFoldDB" id="A0A922I0S3"/>
<evidence type="ECO:0000313" key="14">
    <source>
        <dbReference type="EMBL" id="KAH9516885.1"/>
    </source>
</evidence>
<keyword evidence="8" id="KW-0804">Transcription</keyword>
<evidence type="ECO:0000256" key="5">
    <source>
        <dbReference type="ARBA" id="ARBA00022771"/>
    </source>
</evidence>
<evidence type="ECO:0000256" key="7">
    <source>
        <dbReference type="ARBA" id="ARBA00023015"/>
    </source>
</evidence>
<evidence type="ECO:0000256" key="10">
    <source>
        <dbReference type="ARBA" id="ARBA00023242"/>
    </source>
</evidence>
<reference evidence="13" key="3">
    <citation type="journal article" date="2021" name="World Allergy Organ. J.">
        <title>Chromosome-level assembly of Dermatophagoides farinae genome and transcriptome reveals two novel allergens Der f 37 and Der f 39.</title>
        <authorList>
            <person name="Chen J."/>
            <person name="Cai Z."/>
            <person name="Fan D."/>
            <person name="Hu J."/>
            <person name="Hou Y."/>
            <person name="He Y."/>
            <person name="Zhang Z."/>
            <person name="Zhao Z."/>
            <person name="Gao P."/>
            <person name="Hu W."/>
            <person name="Sun J."/>
            <person name="Li J."/>
            <person name="Ji K."/>
        </authorList>
    </citation>
    <scope>NUCLEOTIDE SEQUENCE</scope>
    <source>
        <strain evidence="13">JKM2019</strain>
    </source>
</reference>
<dbReference type="GO" id="GO:0006367">
    <property type="term" value="P:transcription initiation at RNA polymerase II promoter"/>
    <property type="evidence" value="ECO:0007669"/>
    <property type="project" value="InterPro"/>
</dbReference>
<keyword evidence="9" id="KW-0234">DNA repair</keyword>
<dbReference type="InterPro" id="IPR039723">
    <property type="entry name" value="Vps71/ZNHIT1"/>
</dbReference>
<dbReference type="Pfam" id="PF04438">
    <property type="entry name" value="zf-HIT"/>
    <property type="match status" value="1"/>
</dbReference>
<keyword evidence="5 11" id="KW-0863">Zinc-finger</keyword>
<reference evidence="13" key="2">
    <citation type="submission" date="2020-06" db="EMBL/GenBank/DDBJ databases">
        <authorList>
            <person name="Ji K."/>
            <person name="Li J."/>
        </authorList>
    </citation>
    <scope>NUCLEOTIDE SEQUENCE</scope>
    <source>
        <strain evidence="13">JKM2019</strain>
        <tissue evidence="13">Whole body</tissue>
    </source>
</reference>
<dbReference type="Pfam" id="PF06331">
    <property type="entry name" value="Tfb5"/>
    <property type="match status" value="1"/>
</dbReference>
<comment type="caution">
    <text evidence="14">The sequence shown here is derived from an EMBL/GenBank/DDBJ whole genome shotgun (WGS) entry which is preliminary data.</text>
</comment>
<proteinExistence type="inferred from homology"/>
<dbReference type="PROSITE" id="PS51083">
    <property type="entry name" value="ZF_HIT"/>
    <property type="match status" value="1"/>
</dbReference>
<dbReference type="InterPro" id="IPR035935">
    <property type="entry name" value="TFB5-like_sf"/>
</dbReference>
<evidence type="ECO:0000256" key="11">
    <source>
        <dbReference type="PROSITE-ProRule" id="PRU00453"/>
    </source>
</evidence>
<protein>
    <submittedName>
        <fullName evidence="13 14">Zinc finger HIT domain-containing protein 1</fullName>
    </submittedName>
</protein>
<dbReference type="PANTHER" id="PTHR13093">
    <property type="entry name" value="ZINC FINGER HIT DOMAIN CONTAINING PROTEIN 1"/>
    <property type="match status" value="1"/>
</dbReference>
<comment type="similarity">
    <text evidence="2">Belongs to the TFB5 family.</text>
</comment>
<keyword evidence="3" id="KW-0479">Metal-binding</keyword>
<organism evidence="14 15">
    <name type="scientific">Dermatophagoides farinae</name>
    <name type="common">American house dust mite</name>
    <dbReference type="NCBI Taxonomy" id="6954"/>
    <lineage>
        <taxon>Eukaryota</taxon>
        <taxon>Metazoa</taxon>
        <taxon>Ecdysozoa</taxon>
        <taxon>Arthropoda</taxon>
        <taxon>Chelicerata</taxon>
        <taxon>Arachnida</taxon>
        <taxon>Acari</taxon>
        <taxon>Acariformes</taxon>
        <taxon>Sarcoptiformes</taxon>
        <taxon>Astigmata</taxon>
        <taxon>Psoroptidia</taxon>
        <taxon>Analgoidea</taxon>
        <taxon>Pyroglyphidae</taxon>
        <taxon>Dermatophagoidinae</taxon>
        <taxon>Dermatophagoides</taxon>
    </lineage>
</organism>
<evidence type="ECO:0000256" key="4">
    <source>
        <dbReference type="ARBA" id="ARBA00022763"/>
    </source>
</evidence>
<reference evidence="14" key="4">
    <citation type="journal article" date="2022" name="Res Sq">
        <title>Comparative Genomics Reveals Insights into the Divergent Evolution of Astigmatic Mites and Household Pest Adaptations.</title>
        <authorList>
            <person name="Xiong Q."/>
            <person name="Wan A.T.-Y."/>
            <person name="Liu X.-Y."/>
            <person name="Fung C.S.-H."/>
            <person name="Xiao X."/>
            <person name="Malainual N."/>
            <person name="Hou J."/>
            <person name="Wang L."/>
            <person name="Wang M."/>
            <person name="Yang K."/>
            <person name="Cui Y."/>
            <person name="Leung E."/>
            <person name="Nong W."/>
            <person name="Shin S.-K."/>
            <person name="Au S."/>
            <person name="Jeong K.Y."/>
            <person name="Chew F.T."/>
            <person name="Hui J."/>
            <person name="Leung T.F."/>
            <person name="Tungtrongchitr A."/>
            <person name="Zhong N."/>
            <person name="Liu Z."/>
            <person name="Tsui S."/>
        </authorList>
    </citation>
    <scope>NUCLEOTIDE SEQUENCE</scope>
    <source>
        <strain evidence="14">Derf</strain>
        <tissue evidence="14">Whole organism</tissue>
    </source>
</reference>
<keyword evidence="6" id="KW-0862">Zinc</keyword>
<evidence type="ECO:0000256" key="8">
    <source>
        <dbReference type="ARBA" id="ARBA00023163"/>
    </source>
</evidence>
<gene>
    <name evidence="14" type="primary">ZNHIT1</name>
    <name evidence="14" type="ORF">DERF_007602</name>
    <name evidence="13" type="ORF">HUG17_1966</name>
</gene>
<evidence type="ECO:0000256" key="1">
    <source>
        <dbReference type="ARBA" id="ARBA00004123"/>
    </source>
</evidence>
<reference evidence="14" key="1">
    <citation type="submission" date="2013-05" db="EMBL/GenBank/DDBJ databases">
        <authorList>
            <person name="Yim A.K.Y."/>
            <person name="Chan T.F."/>
            <person name="Ji K.M."/>
            <person name="Liu X.Y."/>
            <person name="Zhou J.W."/>
            <person name="Li R.Q."/>
            <person name="Yang K.Y."/>
            <person name="Li J."/>
            <person name="Li M."/>
            <person name="Law P.T.W."/>
            <person name="Wu Y.L."/>
            <person name="Cai Z.L."/>
            <person name="Qin H."/>
            <person name="Bao Y."/>
            <person name="Leung R.K.K."/>
            <person name="Ng P.K.S."/>
            <person name="Zou J."/>
            <person name="Zhong X.J."/>
            <person name="Ran P.X."/>
            <person name="Zhong N.S."/>
            <person name="Liu Z.G."/>
            <person name="Tsui S.K.W."/>
        </authorList>
    </citation>
    <scope>NUCLEOTIDE SEQUENCE</scope>
    <source>
        <strain evidence="14">Derf</strain>
        <tissue evidence="14">Whole organism</tissue>
    </source>
</reference>
<dbReference type="GO" id="GO:0006338">
    <property type="term" value="P:chromatin remodeling"/>
    <property type="evidence" value="ECO:0007669"/>
    <property type="project" value="InterPro"/>
</dbReference>
<evidence type="ECO:0000256" key="3">
    <source>
        <dbReference type="ARBA" id="ARBA00022723"/>
    </source>
</evidence>
<dbReference type="CDD" id="cd21437">
    <property type="entry name" value="zf-HIT_ZNHIT1_like"/>
    <property type="match status" value="1"/>
</dbReference>
<dbReference type="GO" id="GO:0006289">
    <property type="term" value="P:nucleotide-excision repair"/>
    <property type="evidence" value="ECO:0007669"/>
    <property type="project" value="InterPro"/>
</dbReference>
<evidence type="ECO:0000256" key="6">
    <source>
        <dbReference type="ARBA" id="ARBA00022833"/>
    </source>
</evidence>
<dbReference type="SUPFAM" id="SSF142897">
    <property type="entry name" value="TFB5-like"/>
    <property type="match status" value="1"/>
</dbReference>
<dbReference type="Proteomes" id="UP000790347">
    <property type="component" value="Unassembled WGS sequence"/>
</dbReference>
<dbReference type="InterPro" id="IPR007529">
    <property type="entry name" value="Znf_HIT"/>
</dbReference>
<evidence type="ECO:0000313" key="13">
    <source>
        <dbReference type="EMBL" id="KAH7646428.1"/>
    </source>
</evidence>
<sequence length="246" mass="28567">MVQIQTGILVTCDPAMKQFLLHLDETNALGQRFVLQDLDATHLLITAEILTVLKNRIDDLMDHFSGKSSSRISITRKQYRILDESTRNRRNRQHIEQLERDNFHEDPHSNLVMHKKAPKFEDPTALNNNSSTNITPRRVNAYRSRIFTLSTLIEENSRLSTPNYLSIATRSLNNYPKRKHNSNDDKRQSQLSSTYFPHIEIPSIKRHFCSVCGFKSSYTCIICGFRYCSSHCLQLHVETRCLKWTG</sequence>
<keyword evidence="15" id="KW-1185">Reference proteome</keyword>
<keyword evidence="7" id="KW-0805">Transcription regulation</keyword>
<comment type="subcellular location">
    <subcellularLocation>
        <location evidence="1">Nucleus</location>
    </subcellularLocation>
</comment>
<evidence type="ECO:0000256" key="2">
    <source>
        <dbReference type="ARBA" id="ARBA00007470"/>
    </source>
</evidence>
<dbReference type="GO" id="GO:0000439">
    <property type="term" value="C:transcription factor TFIIH core complex"/>
    <property type="evidence" value="ECO:0007669"/>
    <property type="project" value="InterPro"/>
</dbReference>
<evidence type="ECO:0000313" key="15">
    <source>
        <dbReference type="Proteomes" id="UP000790347"/>
    </source>
</evidence>
<dbReference type="Proteomes" id="UP000828236">
    <property type="component" value="Unassembled WGS sequence"/>
</dbReference>
<keyword evidence="4" id="KW-0227">DNA damage</keyword>
<evidence type="ECO:0000259" key="12">
    <source>
        <dbReference type="PROSITE" id="PS51083"/>
    </source>
</evidence>
<dbReference type="GO" id="GO:0008270">
    <property type="term" value="F:zinc ion binding"/>
    <property type="evidence" value="ECO:0007669"/>
    <property type="project" value="UniProtKB-UniRule"/>
</dbReference>
<keyword evidence="10" id="KW-0539">Nucleus</keyword>
<dbReference type="InterPro" id="IPR009400">
    <property type="entry name" value="TFIIH_TTDA/Tfb5"/>
</dbReference>
<dbReference type="EMBL" id="SDOV01000001">
    <property type="protein sequence ID" value="KAH7646428.1"/>
    <property type="molecule type" value="Genomic_DNA"/>
</dbReference>
<dbReference type="SMART" id="SM01395">
    <property type="entry name" value="Tbf5"/>
    <property type="match status" value="1"/>
</dbReference>
<dbReference type="EMBL" id="ASGP02000003">
    <property type="protein sequence ID" value="KAH9516885.1"/>
    <property type="molecule type" value="Genomic_DNA"/>
</dbReference>
<dbReference type="FunFam" id="3.30.70.1220:FF:000001">
    <property type="entry name" value="General transcription factor IIH subunit 5"/>
    <property type="match status" value="1"/>
</dbReference>